<name>A0A131Z038_RHIAP</name>
<feature type="compositionally biased region" description="Low complexity" evidence="2">
    <location>
        <begin position="224"/>
        <end position="237"/>
    </location>
</feature>
<dbReference type="EMBL" id="GEDV01003758">
    <property type="protein sequence ID" value="JAP84799.1"/>
    <property type="molecule type" value="Transcribed_RNA"/>
</dbReference>
<feature type="compositionally biased region" description="Low complexity" evidence="2">
    <location>
        <begin position="512"/>
        <end position="525"/>
    </location>
</feature>
<feature type="compositionally biased region" description="Polar residues" evidence="2">
    <location>
        <begin position="601"/>
        <end position="611"/>
    </location>
</feature>
<feature type="compositionally biased region" description="Polar residues" evidence="2">
    <location>
        <begin position="724"/>
        <end position="733"/>
    </location>
</feature>
<feature type="region of interest" description="Disordered" evidence="2">
    <location>
        <begin position="662"/>
        <end position="733"/>
    </location>
</feature>
<feature type="compositionally biased region" description="Polar residues" evidence="2">
    <location>
        <begin position="563"/>
        <end position="578"/>
    </location>
</feature>
<evidence type="ECO:0000256" key="1">
    <source>
        <dbReference type="ARBA" id="ARBA00022553"/>
    </source>
</evidence>
<organism evidence="5">
    <name type="scientific">Rhipicephalus appendiculatus</name>
    <name type="common">Brown ear tick</name>
    <dbReference type="NCBI Taxonomy" id="34631"/>
    <lineage>
        <taxon>Eukaryota</taxon>
        <taxon>Metazoa</taxon>
        <taxon>Ecdysozoa</taxon>
        <taxon>Arthropoda</taxon>
        <taxon>Chelicerata</taxon>
        <taxon>Arachnida</taxon>
        <taxon>Acari</taxon>
        <taxon>Parasitiformes</taxon>
        <taxon>Ixodida</taxon>
        <taxon>Ixodoidea</taxon>
        <taxon>Ixodidae</taxon>
        <taxon>Rhipicephalinae</taxon>
        <taxon>Rhipicephalus</taxon>
        <taxon>Rhipicephalus</taxon>
    </lineage>
</organism>
<dbReference type="InterPro" id="IPR014840">
    <property type="entry name" value="HRD"/>
</dbReference>
<feature type="region of interest" description="Disordered" evidence="2">
    <location>
        <begin position="563"/>
        <end position="611"/>
    </location>
</feature>
<protein>
    <submittedName>
        <fullName evidence="5">Ubinuclein</fullName>
    </submittedName>
</protein>
<feature type="domain" description="Ubinuclein middle" evidence="4">
    <location>
        <begin position="254"/>
        <end position="354"/>
    </location>
</feature>
<feature type="compositionally biased region" description="Low complexity" evidence="2">
    <location>
        <begin position="458"/>
        <end position="492"/>
    </location>
</feature>
<evidence type="ECO:0000256" key="2">
    <source>
        <dbReference type="SAM" id="MobiDB-lite"/>
    </source>
</evidence>
<evidence type="ECO:0000259" key="3">
    <source>
        <dbReference type="Pfam" id="PF08729"/>
    </source>
</evidence>
<sequence length="733" mass="79400">MAEPRRIKLETAAAHQAPAKQKRAEVCPTRRFQLSLVPSGQEADSCPEYSYSDLLKSTRPPDADKDDPFGENDDDNVREIARKFEEKYGSKHGKKRRKGRVAWEDYVDRGMGYDETDPFIDNGEAYDELVPSTLTTKHGGFYINTGELEFRTPSGSDSEDFQGEPRPRQVKRGPREGGARRGPRPRGRPKLIRDPLGTANSGIAEAIESVVRGGGATVVEEEVVASSSSSSGGASTGDDPVGPISASEVPCPRLPDNLPVELENEVRRLKRAAALRSTEGKCKFFRGHVNQLLLSVELRARELGPGQRQLVYAHLANFLPCTKETLLKRAKKLRLDQEDGRLGEPLRRLKEALDAGEGLGDGRLREALCEVVRIKLRCYELSKIRTQSAEEYLRRFLDTEVCPLWPANSPVTSKTLFRESRQIHGHLTLNPRKTSQLPGAALRKMSSHIDTGRESPGTPSMPLTISSSPSASAAPISSTPTPTPVSTPLSVTPAPPPPCSTPSPAPTPPVVSSPAPTATSVPTSVILQSPGRPPSADARPPRSSPPKPFLASQMLDRIITASLGNFPSSGNDVSVPTTSSRHLESSSSVKLEPGSCPPKAQTPQLPRTVASSASLRLTPSYGFMEAFKRTLEQGEPPSSAGGPPYYKPDLLEGMKGFPYPVGYLPRTSAAALPPERPRPHLSVAQQPQPQHWRQRPSYPSPSASYPPPSRPYPFPSQSHHGSKGASQGQGHVS</sequence>
<proteinExistence type="predicted"/>
<feature type="compositionally biased region" description="Basic and acidic residues" evidence="2">
    <location>
        <begin position="163"/>
        <end position="179"/>
    </location>
</feature>
<dbReference type="InterPro" id="IPR026947">
    <property type="entry name" value="UBN_middle_dom"/>
</dbReference>
<feature type="region of interest" description="Disordered" evidence="2">
    <location>
        <begin position="148"/>
        <end position="199"/>
    </location>
</feature>
<dbReference type="AlphaFoldDB" id="A0A131Z038"/>
<feature type="region of interest" description="Disordered" evidence="2">
    <location>
        <begin position="427"/>
        <end position="549"/>
    </location>
</feature>
<feature type="domain" description="Ubinuclein middle" evidence="4">
    <location>
        <begin position="363"/>
        <end position="406"/>
    </location>
</feature>
<keyword evidence="1" id="KW-0597">Phosphoprotein</keyword>
<dbReference type="Pfam" id="PF14075">
    <property type="entry name" value="UBN_AB"/>
    <property type="match status" value="2"/>
</dbReference>
<feature type="compositionally biased region" description="Basic and acidic residues" evidence="2">
    <location>
        <begin position="59"/>
        <end position="68"/>
    </location>
</feature>
<dbReference type="PANTHER" id="PTHR21669:SF28">
    <property type="entry name" value="YEMANUCLEIN"/>
    <property type="match status" value="1"/>
</dbReference>
<reference evidence="5" key="1">
    <citation type="journal article" date="2016" name="Ticks Tick Borne Dis.">
        <title>De novo assembly and annotation of the salivary gland transcriptome of Rhipicephalus appendiculatus male and female ticks during blood feeding.</title>
        <authorList>
            <person name="de Castro M.H."/>
            <person name="de Klerk D."/>
            <person name="Pienaar R."/>
            <person name="Latif A.A."/>
            <person name="Rees D.J."/>
            <person name="Mans B.J."/>
        </authorList>
    </citation>
    <scope>NUCLEOTIDE SEQUENCE</scope>
    <source>
        <tissue evidence="5">Salivary glands</tissue>
    </source>
</reference>
<feature type="compositionally biased region" description="Low complexity" evidence="2">
    <location>
        <begin position="685"/>
        <end position="703"/>
    </location>
</feature>
<dbReference type="GO" id="GO:0005634">
    <property type="term" value="C:nucleus"/>
    <property type="evidence" value="ECO:0007669"/>
    <property type="project" value="TreeGrafter"/>
</dbReference>
<accession>A0A131Z038</accession>
<dbReference type="PANTHER" id="PTHR21669">
    <property type="entry name" value="CAPZ-INTERACTING PROTEIN AND RELATED PROTEINS"/>
    <property type="match status" value="1"/>
</dbReference>
<feature type="compositionally biased region" description="Basic residues" evidence="2">
    <location>
        <begin position="181"/>
        <end position="190"/>
    </location>
</feature>
<dbReference type="Pfam" id="PF08729">
    <property type="entry name" value="HUN"/>
    <property type="match status" value="1"/>
</dbReference>
<feature type="region of interest" description="Disordered" evidence="2">
    <location>
        <begin position="36"/>
        <end position="76"/>
    </location>
</feature>
<feature type="region of interest" description="Disordered" evidence="2">
    <location>
        <begin position="1"/>
        <end position="24"/>
    </location>
</feature>
<evidence type="ECO:0000313" key="5">
    <source>
        <dbReference type="EMBL" id="JAP84799.1"/>
    </source>
</evidence>
<feature type="domain" description="Hpc2-related" evidence="3">
    <location>
        <begin position="102"/>
        <end position="149"/>
    </location>
</feature>
<feature type="compositionally biased region" description="Pro residues" evidence="2">
    <location>
        <begin position="493"/>
        <end position="511"/>
    </location>
</feature>
<feature type="region of interest" description="Disordered" evidence="2">
    <location>
        <begin position="222"/>
        <end position="256"/>
    </location>
</feature>
<dbReference type="GO" id="GO:0006325">
    <property type="term" value="P:chromatin organization"/>
    <property type="evidence" value="ECO:0007669"/>
    <property type="project" value="TreeGrafter"/>
</dbReference>
<feature type="compositionally biased region" description="Pro residues" evidence="2">
    <location>
        <begin position="704"/>
        <end position="714"/>
    </location>
</feature>
<evidence type="ECO:0000259" key="4">
    <source>
        <dbReference type="Pfam" id="PF14075"/>
    </source>
</evidence>